<dbReference type="PROSITE" id="PS00478">
    <property type="entry name" value="LIM_DOMAIN_1"/>
    <property type="match status" value="2"/>
</dbReference>
<dbReference type="SMART" id="SM00132">
    <property type="entry name" value="LIM"/>
    <property type="match status" value="2"/>
</dbReference>
<dbReference type="STRING" id="1220162.K1VP18"/>
<dbReference type="AlphaFoldDB" id="K1VP18"/>
<feature type="compositionally biased region" description="Pro residues" evidence="6">
    <location>
        <begin position="100"/>
        <end position="113"/>
    </location>
</feature>
<dbReference type="PANTHER" id="PTHR46074">
    <property type="entry name" value="CYSTEINE-RICH PROTEIN CRIP FAMILY MEMBER"/>
    <property type="match status" value="1"/>
</dbReference>
<dbReference type="GO" id="GO:0030695">
    <property type="term" value="F:GTPase regulator activity"/>
    <property type="evidence" value="ECO:0007669"/>
    <property type="project" value="UniProtKB-ARBA"/>
</dbReference>
<evidence type="ECO:0000256" key="1">
    <source>
        <dbReference type="ARBA" id="ARBA00022723"/>
    </source>
</evidence>
<feature type="region of interest" description="Disordered" evidence="6">
    <location>
        <begin position="139"/>
        <end position="201"/>
    </location>
</feature>
<dbReference type="CDD" id="cd09326">
    <property type="entry name" value="LIM_CRP_like"/>
    <property type="match status" value="1"/>
</dbReference>
<dbReference type="eggNOG" id="KOG1700">
    <property type="taxonomic scope" value="Eukaryota"/>
</dbReference>
<name>K1VP18_TRIAC</name>
<dbReference type="PROSITE" id="PS50023">
    <property type="entry name" value="LIM_DOMAIN_2"/>
    <property type="match status" value="2"/>
</dbReference>
<feature type="region of interest" description="Disordered" evidence="6">
    <location>
        <begin position="59"/>
        <end position="122"/>
    </location>
</feature>
<dbReference type="Gene3D" id="2.10.110.10">
    <property type="entry name" value="Cysteine Rich Protein"/>
    <property type="match status" value="2"/>
</dbReference>
<evidence type="ECO:0000256" key="6">
    <source>
        <dbReference type="SAM" id="MobiDB-lite"/>
    </source>
</evidence>
<dbReference type="InParanoid" id="K1VP18"/>
<feature type="domain" description="LIM zinc-binding" evidence="7">
    <location>
        <begin position="6"/>
        <end position="67"/>
    </location>
</feature>
<evidence type="ECO:0000259" key="7">
    <source>
        <dbReference type="PROSITE" id="PS50023"/>
    </source>
</evidence>
<feature type="domain" description="LIM zinc-binding" evidence="7">
    <location>
        <begin position="229"/>
        <end position="289"/>
    </location>
</feature>
<dbReference type="OMA" id="ESPKCPR"/>
<dbReference type="Proteomes" id="UP000006757">
    <property type="component" value="Unassembled WGS sequence"/>
</dbReference>
<evidence type="ECO:0000256" key="2">
    <source>
        <dbReference type="ARBA" id="ARBA00022737"/>
    </source>
</evidence>
<evidence type="ECO:0000313" key="9">
    <source>
        <dbReference type="Proteomes" id="UP000006757"/>
    </source>
</evidence>
<evidence type="ECO:0000256" key="3">
    <source>
        <dbReference type="ARBA" id="ARBA00022833"/>
    </source>
</evidence>
<gene>
    <name evidence="8" type="ORF">A1Q2_07461</name>
</gene>
<dbReference type="Pfam" id="PF00412">
    <property type="entry name" value="LIM"/>
    <property type="match status" value="2"/>
</dbReference>
<dbReference type="CDD" id="cd09401">
    <property type="entry name" value="LIM_TLP_like"/>
    <property type="match status" value="1"/>
</dbReference>
<sequence>MLGGTPKCARCNGAVYHAEQVMGPARKIYHKLCLKCEQCGKRLDPGNLVSHDEKLFGTRDLRNANHLPSTPPRAPRPVQEPEPVVSSPRRNLPPVKDYYVPPPELDIESPPPSSVLNASTSSAGSTISIPLTAASASTLAASPGRTGSPLARSPGTPRAATFGTSPGTPTTGRFGSPAPDSPSSVRADFRSSKPIPAGVSASTKFTTDGVMRRADSPASKIGGRPDFEDRCQGCQKRVYAAEQVVALGSKWHRGCLRCTSCGTTVNPSRVSEHNGQPWCKNCYAREHGPEGLLGKR</sequence>
<dbReference type="HOGENOM" id="CLU_054591_0_0_1"/>
<comment type="caution">
    <text evidence="8">The sequence shown here is derived from an EMBL/GenBank/DDBJ whole genome shotgun (WGS) entry which is preliminary data.</text>
</comment>
<evidence type="ECO:0000313" key="8">
    <source>
        <dbReference type="EMBL" id="EKC98447.1"/>
    </source>
</evidence>
<dbReference type="SUPFAM" id="SSF57716">
    <property type="entry name" value="Glucocorticoid receptor-like (DNA-binding domain)"/>
    <property type="match status" value="3"/>
</dbReference>
<dbReference type="InterPro" id="IPR001781">
    <property type="entry name" value="Znf_LIM"/>
</dbReference>
<dbReference type="PANTHER" id="PTHR46074:SF5">
    <property type="entry name" value="LIM DOMAIN-CONTAINING PROTEIN C"/>
    <property type="match status" value="1"/>
</dbReference>
<keyword evidence="9" id="KW-1185">Reference proteome</keyword>
<keyword evidence="1 5" id="KW-0479">Metal-binding</keyword>
<proteinExistence type="predicted"/>
<reference evidence="8 9" key="1">
    <citation type="journal article" date="2012" name="Eukaryot. Cell">
        <title>Genome sequence of the Trichosporon asahii environmental strain CBS 8904.</title>
        <authorList>
            <person name="Yang R.Y."/>
            <person name="Li H.T."/>
            <person name="Zhu H."/>
            <person name="Zhou G.P."/>
            <person name="Wang M."/>
            <person name="Wang L."/>
        </authorList>
    </citation>
    <scope>NUCLEOTIDE SEQUENCE [LARGE SCALE GENOMIC DNA]</scope>
    <source>
        <strain evidence="8 9">CBS 8904</strain>
    </source>
</reference>
<organism evidence="8 9">
    <name type="scientific">Trichosporon asahii var. asahii (strain CBS 8904)</name>
    <name type="common">Yeast</name>
    <dbReference type="NCBI Taxonomy" id="1220162"/>
    <lineage>
        <taxon>Eukaryota</taxon>
        <taxon>Fungi</taxon>
        <taxon>Dikarya</taxon>
        <taxon>Basidiomycota</taxon>
        <taxon>Agaricomycotina</taxon>
        <taxon>Tremellomycetes</taxon>
        <taxon>Trichosporonales</taxon>
        <taxon>Trichosporonaceae</taxon>
        <taxon>Trichosporon</taxon>
    </lineage>
</organism>
<protein>
    <recommendedName>
        <fullName evidence="7">LIM zinc-binding domain-containing protein</fullName>
    </recommendedName>
</protein>
<accession>K1VP18</accession>
<keyword evidence="2" id="KW-0677">Repeat</keyword>
<feature type="compositionally biased region" description="Low complexity" evidence="6">
    <location>
        <begin position="161"/>
        <end position="177"/>
    </location>
</feature>
<evidence type="ECO:0000256" key="4">
    <source>
        <dbReference type="ARBA" id="ARBA00023038"/>
    </source>
</evidence>
<dbReference type="GO" id="GO:0046872">
    <property type="term" value="F:metal ion binding"/>
    <property type="evidence" value="ECO:0007669"/>
    <property type="project" value="UniProtKB-KW"/>
</dbReference>
<dbReference type="FunFam" id="2.10.110.10:FF:000001">
    <property type="entry name" value="Cysteine and glycine-rich protein 1"/>
    <property type="match status" value="1"/>
</dbReference>
<keyword evidence="4 5" id="KW-0440">LIM domain</keyword>
<feature type="compositionally biased region" description="Pro residues" evidence="6">
    <location>
        <begin position="69"/>
        <end position="80"/>
    </location>
</feature>
<evidence type="ECO:0000256" key="5">
    <source>
        <dbReference type="PROSITE-ProRule" id="PRU00125"/>
    </source>
</evidence>
<keyword evidence="3 5" id="KW-0862">Zinc</keyword>
<dbReference type="FunFam" id="2.10.110.10:FF:000145">
    <property type="entry name" value="Cysteine and glycine-rich protein"/>
    <property type="match status" value="1"/>
</dbReference>
<dbReference type="EMBL" id="AMBO01000391">
    <property type="protein sequence ID" value="EKC98447.1"/>
    <property type="molecule type" value="Genomic_DNA"/>
</dbReference>
<dbReference type="OrthoDB" id="8062037at2759"/>